<dbReference type="CDD" id="cd16677">
    <property type="entry name" value="RING-H2_RNF32_rpt1"/>
    <property type="match status" value="1"/>
</dbReference>
<dbReference type="SUPFAM" id="SSF57850">
    <property type="entry name" value="RING/U-box"/>
    <property type="match status" value="2"/>
</dbReference>
<organism evidence="3 4">
    <name type="scientific">Polyrhizophydium stewartii</name>
    <dbReference type="NCBI Taxonomy" id="2732419"/>
    <lineage>
        <taxon>Eukaryota</taxon>
        <taxon>Fungi</taxon>
        <taxon>Fungi incertae sedis</taxon>
        <taxon>Chytridiomycota</taxon>
        <taxon>Chytridiomycota incertae sedis</taxon>
        <taxon>Chytridiomycetes</taxon>
        <taxon>Rhizophydiales</taxon>
        <taxon>Rhizophydiales incertae sedis</taxon>
        <taxon>Polyrhizophydium</taxon>
    </lineage>
</organism>
<evidence type="ECO:0000259" key="2">
    <source>
        <dbReference type="PROSITE" id="PS50089"/>
    </source>
</evidence>
<dbReference type="InterPro" id="IPR042862">
    <property type="entry name" value="RNF32"/>
</dbReference>
<gene>
    <name evidence="3" type="primary">RNF32</name>
    <name evidence="3" type="ORF">HK105_200039</name>
</gene>
<keyword evidence="1" id="KW-0863">Zinc-finger</keyword>
<dbReference type="InterPro" id="IPR013083">
    <property type="entry name" value="Znf_RING/FYVE/PHD"/>
</dbReference>
<sequence>MERSKATSKPQRGPIFAAALQDHLARVHLDGSRHLSARWPLGSEPPRRVALSPSLPAQPTAQSLGTAALPPLRRVAARFPLSKRKLQLQRWAREAELSQASLRRNPASLVATHDAVADPVAAAAAAADAHFDRAIDAPRAQLTLAEKLGLVPRPAERLTDQAWRSVKARAAQRGDMAHPCPICQEPFTLEDQLLLSCSHIFHRNCLESYERFTNQKCCPLCRERDYQKMLTAEGRREYRRQCATKIQKTWRMWAQRKRYLEYRRTHPPKDPRLLAKYSLEKLSSCSDRLAASIASSTREIDELLRELDAQVASSRQIIDSTTATFEALRLTDPHMVDWDALLVRACERGLETCAICIMPLESGKACIKAMQAQVPAQPKAADLSSSGGIGKSCDGANGVAAHTRGWRKLALLSCSHVFHEKCIQCFERFNVARGSDHVCPVCRGAYSRVELEQQ</sequence>
<dbReference type="PANTHER" id="PTHR14991:SF0">
    <property type="entry name" value="RING FINGER PROTEIN 32"/>
    <property type="match status" value="1"/>
</dbReference>
<keyword evidence="1" id="KW-0862">Zinc</keyword>
<feature type="domain" description="RING-type" evidence="2">
    <location>
        <begin position="353"/>
        <end position="443"/>
    </location>
</feature>
<dbReference type="EMBL" id="JADGIZ020000001">
    <property type="protein sequence ID" value="KAL2919973.1"/>
    <property type="molecule type" value="Genomic_DNA"/>
</dbReference>
<comment type="caution">
    <text evidence="3">The sequence shown here is derived from an EMBL/GenBank/DDBJ whole genome shotgun (WGS) entry which is preliminary data.</text>
</comment>
<dbReference type="Proteomes" id="UP001527925">
    <property type="component" value="Unassembled WGS sequence"/>
</dbReference>
<dbReference type="Gene3D" id="3.30.40.10">
    <property type="entry name" value="Zinc/RING finger domain, C3HC4 (zinc finger)"/>
    <property type="match status" value="2"/>
</dbReference>
<evidence type="ECO:0000313" key="3">
    <source>
        <dbReference type="EMBL" id="KAL2919973.1"/>
    </source>
</evidence>
<dbReference type="Pfam" id="PF13639">
    <property type="entry name" value="zf-RING_2"/>
    <property type="match status" value="1"/>
</dbReference>
<keyword evidence="4" id="KW-1185">Reference proteome</keyword>
<dbReference type="PROSITE" id="PS50096">
    <property type="entry name" value="IQ"/>
    <property type="match status" value="1"/>
</dbReference>
<dbReference type="InterPro" id="IPR001841">
    <property type="entry name" value="Znf_RING"/>
</dbReference>
<reference evidence="3 4" key="1">
    <citation type="submission" date="2023-09" db="EMBL/GenBank/DDBJ databases">
        <title>Pangenome analysis of Batrachochytrium dendrobatidis and related Chytrids.</title>
        <authorList>
            <person name="Yacoub M.N."/>
            <person name="Stajich J.E."/>
            <person name="James T.Y."/>
        </authorList>
    </citation>
    <scope>NUCLEOTIDE SEQUENCE [LARGE SCALE GENOMIC DNA]</scope>
    <source>
        <strain evidence="3 4">JEL0888</strain>
    </source>
</reference>
<evidence type="ECO:0000313" key="4">
    <source>
        <dbReference type="Proteomes" id="UP001527925"/>
    </source>
</evidence>
<dbReference type="PANTHER" id="PTHR14991">
    <property type="entry name" value="RING FINGER PROTEIN 32"/>
    <property type="match status" value="1"/>
</dbReference>
<dbReference type="Gene3D" id="6.10.220.10">
    <property type="match status" value="1"/>
</dbReference>
<accession>A0ABR4NKB7</accession>
<proteinExistence type="predicted"/>
<evidence type="ECO:0000256" key="1">
    <source>
        <dbReference type="PROSITE-ProRule" id="PRU00175"/>
    </source>
</evidence>
<name>A0ABR4NKB7_9FUNG</name>
<feature type="domain" description="RING-type" evidence="2">
    <location>
        <begin position="180"/>
        <end position="222"/>
    </location>
</feature>
<protein>
    <submittedName>
        <fullName evidence="3">RING finger protein 32</fullName>
    </submittedName>
</protein>
<dbReference type="PROSITE" id="PS50089">
    <property type="entry name" value="ZF_RING_2"/>
    <property type="match status" value="2"/>
</dbReference>
<keyword evidence="1" id="KW-0479">Metal-binding</keyword>
<dbReference type="SMART" id="SM00184">
    <property type="entry name" value="RING"/>
    <property type="match status" value="2"/>
</dbReference>